<name>A0A8X6MTH5_NEPPI</name>
<keyword evidence="2" id="KW-1185">Reference proteome</keyword>
<sequence length="111" mass="12437">MTSAGINKKDLMRERFESLLKKRGTKENSAVLTREKLLTLIAEAPHSSLKRTPYEDMFGCAPRVGLSTTPIPREVFDAVEDKQQFENASTALNACSELEDDAVNCQRSIFE</sequence>
<evidence type="ECO:0000313" key="2">
    <source>
        <dbReference type="Proteomes" id="UP000887013"/>
    </source>
</evidence>
<dbReference type="EMBL" id="BMAW01096940">
    <property type="protein sequence ID" value="GFS77142.1"/>
    <property type="molecule type" value="Genomic_DNA"/>
</dbReference>
<gene>
    <name evidence="1" type="ORF">NPIL_487281</name>
</gene>
<dbReference type="AlphaFoldDB" id="A0A8X6MTH5"/>
<accession>A0A8X6MTH5</accession>
<reference evidence="1" key="1">
    <citation type="submission" date="2020-08" db="EMBL/GenBank/DDBJ databases">
        <title>Multicomponent nature underlies the extraordinary mechanical properties of spider dragline silk.</title>
        <authorList>
            <person name="Kono N."/>
            <person name="Nakamura H."/>
            <person name="Mori M."/>
            <person name="Yoshida Y."/>
            <person name="Ohtoshi R."/>
            <person name="Malay A.D."/>
            <person name="Moran D.A.P."/>
            <person name="Tomita M."/>
            <person name="Numata K."/>
            <person name="Arakawa K."/>
        </authorList>
    </citation>
    <scope>NUCLEOTIDE SEQUENCE</scope>
</reference>
<proteinExistence type="predicted"/>
<evidence type="ECO:0000313" key="1">
    <source>
        <dbReference type="EMBL" id="GFS77142.1"/>
    </source>
</evidence>
<protein>
    <submittedName>
        <fullName evidence="1">Uncharacterized protein</fullName>
    </submittedName>
</protein>
<dbReference type="OrthoDB" id="7420654at2759"/>
<comment type="caution">
    <text evidence="1">The sequence shown here is derived from an EMBL/GenBank/DDBJ whole genome shotgun (WGS) entry which is preliminary data.</text>
</comment>
<dbReference type="Proteomes" id="UP000887013">
    <property type="component" value="Unassembled WGS sequence"/>
</dbReference>
<organism evidence="1 2">
    <name type="scientific">Nephila pilipes</name>
    <name type="common">Giant wood spider</name>
    <name type="synonym">Nephila maculata</name>
    <dbReference type="NCBI Taxonomy" id="299642"/>
    <lineage>
        <taxon>Eukaryota</taxon>
        <taxon>Metazoa</taxon>
        <taxon>Ecdysozoa</taxon>
        <taxon>Arthropoda</taxon>
        <taxon>Chelicerata</taxon>
        <taxon>Arachnida</taxon>
        <taxon>Araneae</taxon>
        <taxon>Araneomorphae</taxon>
        <taxon>Entelegynae</taxon>
        <taxon>Araneoidea</taxon>
        <taxon>Nephilidae</taxon>
        <taxon>Nephila</taxon>
    </lineage>
</organism>